<dbReference type="AlphaFoldDB" id="K9ZA18"/>
<dbReference type="RefSeq" id="WP_015221282.1">
    <property type="nucleotide sequence ID" value="NC_019777.1"/>
</dbReference>
<dbReference type="InterPro" id="IPR050452">
    <property type="entry name" value="Metacaspase"/>
</dbReference>
<evidence type="ECO:0000259" key="1">
    <source>
        <dbReference type="Pfam" id="PF00656"/>
    </source>
</evidence>
<dbReference type="PANTHER" id="PTHR48104">
    <property type="entry name" value="METACASPASE-4"/>
    <property type="match status" value="1"/>
</dbReference>
<evidence type="ECO:0000313" key="3">
    <source>
        <dbReference type="Proteomes" id="UP000010480"/>
    </source>
</evidence>
<dbReference type="InterPro" id="IPR011600">
    <property type="entry name" value="Pept_C14_caspase"/>
</dbReference>
<dbReference type="Proteomes" id="UP000010480">
    <property type="component" value="Plasmid pCYAN10605.01"/>
</dbReference>
<protein>
    <submittedName>
        <fullName evidence="2">Peptidase C14 caspase catalytic subunit p20</fullName>
    </submittedName>
</protein>
<dbReference type="HOGENOM" id="CLU_029389_5_0_3"/>
<reference evidence="3" key="1">
    <citation type="journal article" date="2013" name="Proc. Natl. Acad. Sci. U.S.A.">
        <title>Improving the coverage of the cyanobacterial phylum using diversity-driven genome sequencing.</title>
        <authorList>
            <person name="Shih P.M."/>
            <person name="Wu D."/>
            <person name="Latifi A."/>
            <person name="Axen S.D."/>
            <person name="Fewer D.P."/>
            <person name="Talla E."/>
            <person name="Calteau A."/>
            <person name="Cai F."/>
            <person name="Tandeau de Marsac N."/>
            <person name="Rippka R."/>
            <person name="Herdman M."/>
            <person name="Sivonen K."/>
            <person name="Coursin T."/>
            <person name="Laurent T."/>
            <person name="Goodwin L."/>
            <person name="Nolan M."/>
            <person name="Davenport K.W."/>
            <person name="Han C.S."/>
            <person name="Rubin E.M."/>
            <person name="Eisen J.A."/>
            <person name="Woyke T."/>
            <person name="Gugger M."/>
            <person name="Kerfeld C.A."/>
        </authorList>
    </citation>
    <scope>NUCLEOTIDE SEQUENCE [LARGE SCALE GENOMIC DNA]</scope>
    <source>
        <strain evidence="3">PCC 10605</strain>
        <plasmid evidence="3">Plasmid pCYAN10605.01</plasmid>
    </source>
</reference>
<sequence length="278" mass="31820">MSKGIALHIGINKVDNEYYGVEIPPLLACENDAIEWEKISQSKGFNSQVLLSSSATADNIIKQIKNSAKQLKSGDVFFLTYSGHGSQIPDLNHDEEDSLDECWIAYDKPILDDELEILWTKFNEGVKIVLISDSCHSGTMVKSLKRRKILHPRNLSFTVRNQIWSDHKKYNKLIKKLDKLADKKGNLELKANIICLSACQDYQLAFEGENHGLFTECLLKIIHQNEKPKWGQKPKRLTANYLINTAKKMLKGKQIPMYYKSDNITRTYLLQEIFSLTN</sequence>
<evidence type="ECO:0000313" key="2">
    <source>
        <dbReference type="EMBL" id="AFZ55567.1"/>
    </source>
</evidence>
<dbReference type="PANTHER" id="PTHR48104:SF30">
    <property type="entry name" value="METACASPASE-1"/>
    <property type="match status" value="1"/>
</dbReference>
<dbReference type="GO" id="GO:0005737">
    <property type="term" value="C:cytoplasm"/>
    <property type="evidence" value="ECO:0007669"/>
    <property type="project" value="TreeGrafter"/>
</dbReference>
<dbReference type="SUPFAM" id="SSF52129">
    <property type="entry name" value="Caspase-like"/>
    <property type="match status" value="1"/>
</dbReference>
<keyword evidence="3" id="KW-1185">Reference proteome</keyword>
<name>K9ZA18_CYAAP</name>
<dbReference type="EMBL" id="CP003948">
    <property type="protein sequence ID" value="AFZ55567.1"/>
    <property type="molecule type" value="Genomic_DNA"/>
</dbReference>
<accession>K9ZA18</accession>
<dbReference type="Pfam" id="PF00656">
    <property type="entry name" value="Peptidase_C14"/>
    <property type="match status" value="1"/>
</dbReference>
<dbReference type="Gene3D" id="3.40.50.1460">
    <property type="match status" value="1"/>
</dbReference>
<dbReference type="GO" id="GO:0006508">
    <property type="term" value="P:proteolysis"/>
    <property type="evidence" value="ECO:0007669"/>
    <property type="project" value="InterPro"/>
</dbReference>
<feature type="domain" description="Peptidase C14 caspase" evidence="1">
    <location>
        <begin position="3"/>
        <end position="263"/>
    </location>
</feature>
<organism evidence="2 3">
    <name type="scientific">Cyanobacterium aponinum (strain PCC 10605)</name>
    <dbReference type="NCBI Taxonomy" id="755178"/>
    <lineage>
        <taxon>Bacteria</taxon>
        <taxon>Bacillati</taxon>
        <taxon>Cyanobacteriota</taxon>
        <taxon>Cyanophyceae</taxon>
        <taxon>Oscillatoriophycideae</taxon>
        <taxon>Chroococcales</taxon>
        <taxon>Geminocystaceae</taxon>
        <taxon>Cyanobacterium</taxon>
    </lineage>
</organism>
<dbReference type="GO" id="GO:0004197">
    <property type="term" value="F:cysteine-type endopeptidase activity"/>
    <property type="evidence" value="ECO:0007669"/>
    <property type="project" value="InterPro"/>
</dbReference>
<dbReference type="KEGG" id="can:Cyan10605_3534"/>
<proteinExistence type="predicted"/>
<gene>
    <name evidence="2" type="ordered locus">Cyan10605_3534</name>
</gene>
<keyword evidence="2" id="KW-0614">Plasmid</keyword>
<geneLocation type="plasmid" evidence="2 3">
    <name>pCYAN10605.01</name>
</geneLocation>
<dbReference type="OrthoDB" id="8447555at2"/>
<dbReference type="eggNOG" id="COG4249">
    <property type="taxonomic scope" value="Bacteria"/>
</dbReference>
<dbReference type="InterPro" id="IPR029030">
    <property type="entry name" value="Caspase-like_dom_sf"/>
</dbReference>